<protein>
    <submittedName>
        <fullName evidence="2">Red chlorophyll catabolite reductase</fullName>
    </submittedName>
</protein>
<accession>A0AAV8G0C6</accession>
<dbReference type="AlphaFoldDB" id="A0AAV8G0C6"/>
<proteinExistence type="predicted"/>
<evidence type="ECO:0000256" key="1">
    <source>
        <dbReference type="SAM" id="MobiDB-lite"/>
    </source>
</evidence>
<dbReference type="EMBL" id="JAMFTS010000002">
    <property type="protein sequence ID" value="KAJ4796598.1"/>
    <property type="molecule type" value="Genomic_DNA"/>
</dbReference>
<sequence length="331" mass="36964">MQALSLSPPLLTSPPRSLRRKSSNTFRAPRMDRHARISSQFAPLLHRDLALELASLMESRLGSDLLPSSVPDNVRSFQNQSGTSFGSLDIRYGAPGSSVDFLLESWLHCKVPTGAIDITTLLVYQNDSTDAPHFNLEFIQAGPTSLVLLLDLIPRRDLSFCPDYIDTFYQGTNVDKPRQDLEKLPQVVPYRSPSLYIRSIWSPTAILVSINCGEGGATKMEEIIKGTVASAAKEVLGIWLERCFGTGTGTEMGEEEREYMIRRDRVVKSKSIEIDLSANLPRLFDPDLANRVIAEIQKACASHTWCVMSSAQLDTRLLFHITLAATRRKYY</sequence>
<dbReference type="Proteomes" id="UP001140206">
    <property type="component" value="Chromosome 2"/>
</dbReference>
<dbReference type="GO" id="GO:0015996">
    <property type="term" value="P:chlorophyll catabolic process"/>
    <property type="evidence" value="ECO:0007669"/>
    <property type="project" value="TreeGrafter"/>
</dbReference>
<name>A0AAV8G0C6_9POAL</name>
<feature type="compositionally biased region" description="Low complexity" evidence="1">
    <location>
        <begin position="1"/>
        <end position="16"/>
    </location>
</feature>
<keyword evidence="3" id="KW-1185">Reference proteome</keyword>
<reference evidence="2" key="1">
    <citation type="submission" date="2022-08" db="EMBL/GenBank/DDBJ databases">
        <authorList>
            <person name="Marques A."/>
        </authorList>
    </citation>
    <scope>NUCLEOTIDE SEQUENCE</scope>
    <source>
        <strain evidence="2">RhyPub2mFocal</strain>
        <tissue evidence="2">Leaves</tissue>
    </source>
</reference>
<gene>
    <name evidence="2" type="ORF">LUZ62_047844</name>
</gene>
<dbReference type="GO" id="GO:0009507">
    <property type="term" value="C:chloroplast"/>
    <property type="evidence" value="ECO:0007669"/>
    <property type="project" value="TreeGrafter"/>
</dbReference>
<feature type="region of interest" description="Disordered" evidence="1">
    <location>
        <begin position="1"/>
        <end position="26"/>
    </location>
</feature>
<dbReference type="GO" id="GO:0051743">
    <property type="term" value="F:red chlorophyll catabolite reductase activity"/>
    <property type="evidence" value="ECO:0007669"/>
    <property type="project" value="InterPro"/>
</dbReference>
<dbReference type="InterPro" id="IPR009439">
    <property type="entry name" value="RCC_reductase"/>
</dbReference>
<dbReference type="PANTHER" id="PTHR34685:SF2">
    <property type="entry name" value="RED CHLOROPHYLL CATABOLITE REDUCTASE, CHLOROPLASTIC"/>
    <property type="match status" value="1"/>
</dbReference>
<comment type="caution">
    <text evidence="2">The sequence shown here is derived from an EMBL/GenBank/DDBJ whole genome shotgun (WGS) entry which is preliminary data.</text>
</comment>
<evidence type="ECO:0000313" key="2">
    <source>
        <dbReference type="EMBL" id="KAJ4796598.1"/>
    </source>
</evidence>
<evidence type="ECO:0000313" key="3">
    <source>
        <dbReference type="Proteomes" id="UP001140206"/>
    </source>
</evidence>
<dbReference type="PANTHER" id="PTHR34685">
    <property type="entry name" value="RED CHLOROPHYLL CATABOLITE REDUCTASE, CHLOROPLASTIC"/>
    <property type="match status" value="1"/>
</dbReference>
<dbReference type="Gene3D" id="3.40.1500.20">
    <property type="match status" value="1"/>
</dbReference>
<organism evidence="2 3">
    <name type="scientific">Rhynchospora pubera</name>
    <dbReference type="NCBI Taxonomy" id="906938"/>
    <lineage>
        <taxon>Eukaryota</taxon>
        <taxon>Viridiplantae</taxon>
        <taxon>Streptophyta</taxon>
        <taxon>Embryophyta</taxon>
        <taxon>Tracheophyta</taxon>
        <taxon>Spermatophyta</taxon>
        <taxon>Magnoliopsida</taxon>
        <taxon>Liliopsida</taxon>
        <taxon>Poales</taxon>
        <taxon>Cyperaceae</taxon>
        <taxon>Cyperoideae</taxon>
        <taxon>Rhynchosporeae</taxon>
        <taxon>Rhynchospora</taxon>
    </lineage>
</organism>
<dbReference type="Pfam" id="PF06405">
    <property type="entry name" value="RCC_reductase"/>
    <property type="match status" value="1"/>
</dbReference>